<accession>A0AA49Q471</accession>
<dbReference type="GO" id="GO:0016289">
    <property type="term" value="F:acyl-CoA hydrolase activity"/>
    <property type="evidence" value="ECO:0007669"/>
    <property type="project" value="TreeGrafter"/>
</dbReference>
<dbReference type="AlphaFoldDB" id="A0AA49Q774"/>
<dbReference type="InterPro" id="IPR003736">
    <property type="entry name" value="PAAI_dom"/>
</dbReference>
<name>A0AA49Q774_9BACT</name>
<dbReference type="KEGG" id="pspc:Strain318_000831"/>
<evidence type="ECO:0000256" key="1">
    <source>
        <dbReference type="ARBA" id="ARBA00022801"/>
    </source>
</evidence>
<dbReference type="RefSeq" id="WP_367887274.1">
    <property type="nucleotide sequence ID" value="NZ_CP130612.1"/>
</dbReference>
<dbReference type="PANTHER" id="PTHR42856">
    <property type="entry name" value="ACYL-COENZYME A THIOESTERASE PAAI"/>
    <property type="match status" value="1"/>
</dbReference>
<dbReference type="InterPro" id="IPR006683">
    <property type="entry name" value="Thioestr_dom"/>
</dbReference>
<dbReference type="CDD" id="cd03443">
    <property type="entry name" value="PaaI_thioesterase"/>
    <property type="match status" value="1"/>
</dbReference>
<reference evidence="4" key="1">
    <citation type="submission" date="2023-07" db="EMBL/GenBank/DDBJ databases">
        <authorList>
            <person name="Haufschild T."/>
            <person name="Kallscheuer N."/>
            <person name="Hammer J."/>
            <person name="Kohn T."/>
            <person name="Kabuu M."/>
            <person name="Jogler M."/>
            <person name="Wohfarth N."/>
            <person name="Heuer A."/>
            <person name="Rohde M."/>
            <person name="van Teeseling M.C.F."/>
            <person name="Jogler C."/>
        </authorList>
    </citation>
    <scope>NUCLEOTIDE SEQUENCE</scope>
    <source>
        <strain evidence="3">Strain 138</strain>
        <strain evidence="4">Strain 318</strain>
    </source>
</reference>
<dbReference type="InterPro" id="IPR052723">
    <property type="entry name" value="Acyl-CoA_thioesterase_PaaI"/>
</dbReference>
<protein>
    <submittedName>
        <fullName evidence="4">Hotdog fold thioesterase</fullName>
    </submittedName>
</protein>
<dbReference type="EMBL" id="CP130613">
    <property type="protein sequence ID" value="WKW14486.1"/>
    <property type="molecule type" value="Genomic_DNA"/>
</dbReference>
<organism evidence="4 5">
    <name type="scientific">Pseudogemmatithrix spongiicola</name>
    <dbReference type="NCBI Taxonomy" id="3062599"/>
    <lineage>
        <taxon>Bacteria</taxon>
        <taxon>Pseudomonadati</taxon>
        <taxon>Gemmatimonadota</taxon>
        <taxon>Gemmatimonadia</taxon>
        <taxon>Gemmatimonadales</taxon>
        <taxon>Gemmatimonadaceae</taxon>
        <taxon>Pseudogemmatithrix</taxon>
    </lineage>
</organism>
<evidence type="ECO:0000313" key="5">
    <source>
        <dbReference type="Proteomes" id="UP001229955"/>
    </source>
</evidence>
<keyword evidence="1" id="KW-0378">Hydrolase</keyword>
<evidence type="ECO:0000313" key="3">
    <source>
        <dbReference type="EMBL" id="WKW11576.1"/>
    </source>
</evidence>
<dbReference type="SUPFAM" id="SSF54637">
    <property type="entry name" value="Thioesterase/thiol ester dehydrase-isomerase"/>
    <property type="match status" value="1"/>
</dbReference>
<dbReference type="PANTHER" id="PTHR42856:SF1">
    <property type="entry name" value="ACYL-COENZYME A THIOESTERASE PAAI"/>
    <property type="match status" value="1"/>
</dbReference>
<dbReference type="EMBL" id="CP130612">
    <property type="protein sequence ID" value="WKW11576.1"/>
    <property type="molecule type" value="Genomic_DNA"/>
</dbReference>
<keyword evidence="5" id="KW-1185">Reference proteome</keyword>
<sequence>MSAQDVIARMFAQDAFSQWLGIQVLEAREGYCRLQMTVREEMTNGFGTAHGGIVFSFADTALAFCTNASGEISVALDCTISYPAAVKPGDVLTAVGEQETTSRKVGFARVTVTNQDDVTVGHFRGTVYRTQKPHR</sequence>
<dbReference type="Pfam" id="PF03061">
    <property type="entry name" value="4HBT"/>
    <property type="match status" value="1"/>
</dbReference>
<evidence type="ECO:0000259" key="2">
    <source>
        <dbReference type="Pfam" id="PF03061"/>
    </source>
</evidence>
<dbReference type="InterPro" id="IPR029069">
    <property type="entry name" value="HotDog_dom_sf"/>
</dbReference>
<evidence type="ECO:0000313" key="4">
    <source>
        <dbReference type="EMBL" id="WKW14486.1"/>
    </source>
</evidence>
<gene>
    <name evidence="3" type="ORF">Strain138_000831</name>
    <name evidence="4" type="ORF">Strain318_000831</name>
</gene>
<dbReference type="NCBIfam" id="TIGR00369">
    <property type="entry name" value="unchar_dom_1"/>
    <property type="match status" value="1"/>
</dbReference>
<dbReference type="Proteomes" id="UP001229955">
    <property type="component" value="Chromosome"/>
</dbReference>
<feature type="domain" description="Thioesterase" evidence="2">
    <location>
        <begin position="46"/>
        <end position="119"/>
    </location>
</feature>
<accession>A0AA49Q774</accession>
<dbReference type="Gene3D" id="3.10.129.10">
    <property type="entry name" value="Hotdog Thioesterase"/>
    <property type="match status" value="1"/>
</dbReference>
<proteinExistence type="predicted"/>